<feature type="modified residue" description="4-aspartylphosphate" evidence="19">
    <location>
        <position position="1207"/>
    </location>
</feature>
<keyword evidence="14" id="KW-0843">Virulence</keyword>
<dbReference type="Gene3D" id="1.10.287.130">
    <property type="match status" value="1"/>
</dbReference>
<feature type="compositionally biased region" description="Basic and acidic residues" evidence="20">
    <location>
        <begin position="1287"/>
        <end position="1301"/>
    </location>
</feature>
<dbReference type="InterPro" id="IPR004358">
    <property type="entry name" value="Sig_transdc_His_kin-like_C"/>
</dbReference>
<dbReference type="InterPro" id="IPR003594">
    <property type="entry name" value="HATPase_dom"/>
</dbReference>
<evidence type="ECO:0000259" key="23">
    <source>
        <dbReference type="PROSITE" id="PS50112"/>
    </source>
</evidence>
<keyword evidence="10 26" id="KW-0418">Kinase</keyword>
<dbReference type="SUPFAM" id="SSF47226">
    <property type="entry name" value="Histidine-containing phosphotransfer domain, HPT domain"/>
    <property type="match status" value="1"/>
</dbReference>
<dbReference type="SMART" id="SM00062">
    <property type="entry name" value="PBPb"/>
    <property type="match status" value="2"/>
</dbReference>
<evidence type="ECO:0000256" key="16">
    <source>
        <dbReference type="ARBA" id="ARBA00058004"/>
    </source>
</evidence>
<evidence type="ECO:0000256" key="15">
    <source>
        <dbReference type="ARBA" id="ARBA00023136"/>
    </source>
</evidence>
<dbReference type="Gene3D" id="3.30.450.20">
    <property type="entry name" value="PAS domain"/>
    <property type="match status" value="2"/>
</dbReference>
<evidence type="ECO:0000256" key="12">
    <source>
        <dbReference type="ARBA" id="ARBA00022989"/>
    </source>
</evidence>
<dbReference type="CDD" id="cd16922">
    <property type="entry name" value="HATPase_EvgS-ArcB-TorS-like"/>
    <property type="match status" value="1"/>
</dbReference>
<dbReference type="GO" id="GO:0005886">
    <property type="term" value="C:plasma membrane"/>
    <property type="evidence" value="ECO:0007669"/>
    <property type="project" value="UniProtKB-SubCell"/>
</dbReference>
<evidence type="ECO:0000256" key="11">
    <source>
        <dbReference type="ARBA" id="ARBA00022840"/>
    </source>
</evidence>
<dbReference type="eggNOG" id="COG0834">
    <property type="taxonomic scope" value="Bacteria"/>
</dbReference>
<dbReference type="PROSITE" id="PS50113">
    <property type="entry name" value="PAC"/>
    <property type="match status" value="1"/>
</dbReference>
<dbReference type="PROSITE" id="PS50109">
    <property type="entry name" value="HIS_KIN"/>
    <property type="match status" value="1"/>
</dbReference>
<dbReference type="InterPro" id="IPR035965">
    <property type="entry name" value="PAS-like_dom_sf"/>
</dbReference>
<reference evidence="27" key="1">
    <citation type="journal article" date="2010" name="PLoS ONE">
        <title>The complete genome sequence of Cupriavidus metallidurans strain CH34, a master survivalist in harsh and anthropogenic environments.</title>
        <authorList>
            <person name="Janssen P.J."/>
            <person name="Van Houdt R."/>
            <person name="Moors H."/>
            <person name="Monsieurs P."/>
            <person name="Morin N."/>
            <person name="Michaux A."/>
            <person name="Benotmane M.A."/>
            <person name="Leys N."/>
            <person name="Vallaeys T."/>
            <person name="Lapidus A."/>
            <person name="Monchy S."/>
            <person name="Medigue C."/>
            <person name="Taghavi S."/>
            <person name="McCorkle S."/>
            <person name="Dunn J."/>
            <person name="van der Lelie D."/>
            <person name="Mergeay M."/>
        </authorList>
    </citation>
    <scope>NUCLEOTIDE SEQUENCE [LARGE SCALE GENOMIC DNA]</scope>
    <source>
        <strain evidence="27">ATCC 43123 / DSM 2839 / NBRC 102507 / CH34</strain>
    </source>
</reference>
<evidence type="ECO:0000256" key="9">
    <source>
        <dbReference type="ARBA" id="ARBA00022741"/>
    </source>
</evidence>
<dbReference type="SMART" id="SM00091">
    <property type="entry name" value="PAS"/>
    <property type="match status" value="1"/>
</dbReference>
<dbReference type="InterPro" id="IPR011006">
    <property type="entry name" value="CheY-like_superfamily"/>
</dbReference>
<evidence type="ECO:0000256" key="6">
    <source>
        <dbReference type="ARBA" id="ARBA00022679"/>
    </source>
</evidence>
<dbReference type="InterPro" id="IPR001638">
    <property type="entry name" value="Solute-binding_3/MltF_N"/>
</dbReference>
<dbReference type="InterPro" id="IPR013656">
    <property type="entry name" value="PAS_4"/>
</dbReference>
<dbReference type="Gene3D" id="3.30.565.10">
    <property type="entry name" value="Histidine kinase-like ATPase, C-terminal domain"/>
    <property type="match status" value="1"/>
</dbReference>
<dbReference type="PANTHER" id="PTHR45339">
    <property type="entry name" value="HYBRID SIGNAL TRANSDUCTION HISTIDINE KINASE J"/>
    <property type="match status" value="1"/>
</dbReference>
<feature type="domain" description="Histidine kinase" evidence="21">
    <location>
        <begin position="804"/>
        <end position="1025"/>
    </location>
</feature>
<dbReference type="PROSITE" id="PS50894">
    <property type="entry name" value="HPT"/>
    <property type="match status" value="1"/>
</dbReference>
<dbReference type="FunFam" id="1.10.287.130:FF:000004">
    <property type="entry name" value="Ethylene receptor 1"/>
    <property type="match status" value="1"/>
</dbReference>
<proteinExistence type="predicted"/>
<keyword evidence="9" id="KW-0547">Nucleotide-binding</keyword>
<evidence type="ECO:0000256" key="14">
    <source>
        <dbReference type="ARBA" id="ARBA00023026"/>
    </source>
</evidence>
<feature type="domain" description="PAC" evidence="24">
    <location>
        <begin position="605"/>
        <end position="657"/>
    </location>
</feature>
<keyword evidence="4" id="KW-1003">Cell membrane</keyword>
<dbReference type="InterPro" id="IPR000700">
    <property type="entry name" value="PAS-assoc_C"/>
</dbReference>
<dbReference type="HOGENOM" id="CLU_000445_37_3_4"/>
<dbReference type="PROSITE" id="PS50110">
    <property type="entry name" value="RESPONSE_REGULATORY"/>
    <property type="match status" value="1"/>
</dbReference>
<dbReference type="Pfam" id="PF02518">
    <property type="entry name" value="HATPase_c"/>
    <property type="match status" value="1"/>
</dbReference>
<keyword evidence="13" id="KW-0902">Two-component regulatory system</keyword>
<dbReference type="InterPro" id="IPR036097">
    <property type="entry name" value="HisK_dim/P_sf"/>
</dbReference>
<geneLocation type="plasmid" evidence="26 27">
    <name>megaplasmid</name>
</geneLocation>
<keyword evidence="6 26" id="KW-0808">Transferase</keyword>
<keyword evidence="11" id="KW-0067">ATP-binding</keyword>
<dbReference type="Proteomes" id="UP000002429">
    <property type="component" value="Plasmid megaplasmid"/>
</dbReference>
<evidence type="ECO:0000256" key="13">
    <source>
        <dbReference type="ARBA" id="ARBA00023012"/>
    </source>
</evidence>
<evidence type="ECO:0000256" key="17">
    <source>
        <dbReference type="ARBA" id="ARBA00070152"/>
    </source>
</evidence>
<dbReference type="PRINTS" id="PR00344">
    <property type="entry name" value="BCTRLSENSOR"/>
</dbReference>
<dbReference type="Pfam" id="PF00497">
    <property type="entry name" value="SBP_bac_3"/>
    <property type="match status" value="2"/>
</dbReference>
<evidence type="ECO:0000256" key="1">
    <source>
        <dbReference type="ARBA" id="ARBA00000085"/>
    </source>
</evidence>
<evidence type="ECO:0000256" key="20">
    <source>
        <dbReference type="SAM" id="MobiDB-lite"/>
    </source>
</evidence>
<feature type="domain" description="PAS" evidence="23">
    <location>
        <begin position="530"/>
        <end position="574"/>
    </location>
</feature>
<evidence type="ECO:0000256" key="18">
    <source>
        <dbReference type="PROSITE-ProRule" id="PRU00110"/>
    </source>
</evidence>
<dbReference type="CDD" id="cd17546">
    <property type="entry name" value="REC_hyHK_CKI1_RcsC-like"/>
    <property type="match status" value="1"/>
</dbReference>
<evidence type="ECO:0000313" key="27">
    <source>
        <dbReference type="Proteomes" id="UP000002429"/>
    </source>
</evidence>
<dbReference type="SUPFAM" id="SSF47384">
    <property type="entry name" value="Homodimeric domain of signal transducing histidine kinase"/>
    <property type="match status" value="1"/>
</dbReference>
<evidence type="ECO:0000256" key="19">
    <source>
        <dbReference type="PROSITE-ProRule" id="PRU00169"/>
    </source>
</evidence>
<dbReference type="SMART" id="SM00387">
    <property type="entry name" value="HATPase_c"/>
    <property type="match status" value="1"/>
</dbReference>
<dbReference type="SUPFAM" id="SSF52172">
    <property type="entry name" value="CheY-like"/>
    <property type="match status" value="1"/>
</dbReference>
<organism evidence="26 27">
    <name type="scientific">Cupriavidus metallidurans (strain ATCC 43123 / DSM 2839 / NBRC 102507 / CH34)</name>
    <name type="common">Ralstonia metallidurans</name>
    <dbReference type="NCBI Taxonomy" id="266264"/>
    <lineage>
        <taxon>Bacteria</taxon>
        <taxon>Pseudomonadati</taxon>
        <taxon>Pseudomonadota</taxon>
        <taxon>Betaproteobacteria</taxon>
        <taxon>Burkholderiales</taxon>
        <taxon>Burkholderiaceae</taxon>
        <taxon>Cupriavidus</taxon>
    </lineage>
</organism>
<evidence type="ECO:0000259" key="21">
    <source>
        <dbReference type="PROSITE" id="PS50109"/>
    </source>
</evidence>
<dbReference type="Gene3D" id="3.40.50.2300">
    <property type="match status" value="1"/>
</dbReference>
<dbReference type="InterPro" id="IPR005467">
    <property type="entry name" value="His_kinase_dom"/>
</dbReference>
<dbReference type="eggNOG" id="COG5002">
    <property type="taxonomic scope" value="Bacteria"/>
</dbReference>
<dbReference type="InterPro" id="IPR036890">
    <property type="entry name" value="HATPase_C_sf"/>
</dbReference>
<dbReference type="SMART" id="SM00388">
    <property type="entry name" value="HisKA"/>
    <property type="match status" value="1"/>
</dbReference>
<feature type="domain" description="HPt" evidence="25">
    <location>
        <begin position="1322"/>
        <end position="1418"/>
    </location>
</feature>
<dbReference type="PROSITE" id="PS50112">
    <property type="entry name" value="PAS"/>
    <property type="match status" value="1"/>
</dbReference>
<evidence type="ECO:0000259" key="25">
    <source>
        <dbReference type="PROSITE" id="PS50894"/>
    </source>
</evidence>
<feature type="region of interest" description="Disordered" evidence="20">
    <location>
        <begin position="1276"/>
        <end position="1308"/>
    </location>
</feature>
<evidence type="ECO:0000256" key="2">
    <source>
        <dbReference type="ARBA" id="ARBA00004651"/>
    </source>
</evidence>
<dbReference type="FunFam" id="3.30.565.10:FF:000010">
    <property type="entry name" value="Sensor histidine kinase RcsC"/>
    <property type="match status" value="1"/>
</dbReference>
<sequence length="1418" mass="153344">MAQQPIATTAQTIRVGVVQNDWPPFAIVQDGQVSGIGVDFLRAALGDRPVRIVTTTFASMPALLAAACANQVDVVLNVGETAERARCLRFSEAYFDATAAIVGRAGAAGQDAVALEQARIAVEPGSFMDERLRARFPNARFVPVKDAEGGLRAVRDNQADYYPTRQPVADYYLGRPEYKGLAVQAGYREPGGGLHFAFSPAAAALQTTVNQGLATMPQDARRAIIGRWVTPPIVASSPAGEFFLTPEERAFLQSLPVLKVAFDAGSAPYSYVDDRGRPGGMAADYLSYLGRTLGVRFQRERAAPFAQTVEALRQGKLDLMAVAVAEDPALAGLPVTRPYASFPMVIVGRQLDVAVEGLNDLTGKRVVVCEASGVEGLLRAAVPHLQLSVVSSVHAGMEAVANGKADAYVDDLATVDVELQRYFAGTLRIIGSGRQTLDMGFGLSPELGARLLPLIDRAMEYMPQVERLAIQSRYIAASYALEPSWQQVLRRIAPYLVAVIVIIGILLRSQYRLRREASARRLAKQQLQAQLDFQRTLIDAVPIPITVKDAQGRYVEVNAAFQSRAGMTRQQMVGHLPTELNVPGNRAAEALEAGSRRALETQQLQQFAVDYVDADGKQRYYLCWAQPIKRVGPEFAGVISAAVDVTEIRNAEAKAQAAEAMLVDATRHLPATAFRMRERDGVFSYEWVSGNAQQLLGRSSESLIGPANPLLGMANVEDRIAALAAAEEAKTTGRPLSADMRLLIRGQTRWIRIHAVPKTEPDGGVLWHGYYVDLTEERERANALAQAKDAAEAASRAKDSFLAMMSHEIRTPMNGILGLIELLQRTPLTAEQQRMVALAGESGQALGRILDDILDYAKLEAGRLAILRAPVDLRELFDGVLGSLLPQAFQKGLRLKQRVSAEVAAIVQADGIRLRQILFNLLGNAIKFTDHGSVMLRATMEPGATGLPMLVVVVEDTGIGIARTDLARLFAPFMQSERSTARRFGGTGLGLTIVRTLAELMDGEITLKSEAGVGTTAVLRVPCEVVSQGYDLPNLRGRALSVLVSDDSRRAALIAYGEAAGMRCVSPEDETPDDGIAITDRMERAGRKGQFAIHLTDELLPLGYSQDESGVSLGSNPLRWTAFVGALEALLKGIAPASPQASRAGEGKADDLVPQGARILVVEDHPINREVIGQQLRLLGYRSTVCTNGQEAVTALRADTYDLVLTDCHMPVMDGFDLTRSIRASDRPSVRALPVVGLTATVAREEHVLCMEVGMNAFLVKPATLASLQQTIETALQGGPEAPSPKTEVRSREASPARRTPESGGFRPECIDTVGLRSQLEPMLAERDVRQIFLRSLEQDRDALRAQLAAPTPAGLGKWCHRAGGAISVMEQPYLHELLDRLDGLLETGSPAQIQSAGASLSAMYDYLIDWLEKLDVA</sequence>
<dbReference type="CDD" id="cd00130">
    <property type="entry name" value="PAS"/>
    <property type="match status" value="2"/>
</dbReference>
<dbReference type="Pfam" id="PF08448">
    <property type="entry name" value="PAS_4"/>
    <property type="match status" value="1"/>
</dbReference>
<dbReference type="SUPFAM" id="SSF55785">
    <property type="entry name" value="PYP-like sensor domain (PAS domain)"/>
    <property type="match status" value="2"/>
</dbReference>
<dbReference type="InterPro" id="IPR000014">
    <property type="entry name" value="PAS"/>
</dbReference>
<dbReference type="CDD" id="cd01007">
    <property type="entry name" value="PBP2_BvgS_HisK_like"/>
    <property type="match status" value="2"/>
</dbReference>
<dbReference type="GO" id="GO:0000155">
    <property type="term" value="F:phosphorelay sensor kinase activity"/>
    <property type="evidence" value="ECO:0007669"/>
    <property type="project" value="InterPro"/>
</dbReference>
<dbReference type="Pfam" id="PF00072">
    <property type="entry name" value="Response_reg"/>
    <property type="match status" value="1"/>
</dbReference>
<evidence type="ECO:0000259" key="24">
    <source>
        <dbReference type="PROSITE" id="PS50113"/>
    </source>
</evidence>
<dbReference type="Pfam" id="PF00512">
    <property type="entry name" value="HisKA"/>
    <property type="match status" value="1"/>
</dbReference>
<evidence type="ECO:0000313" key="26">
    <source>
        <dbReference type="EMBL" id="ABF11121.1"/>
    </source>
</evidence>
<dbReference type="PANTHER" id="PTHR45339:SF1">
    <property type="entry name" value="HYBRID SIGNAL TRANSDUCTION HISTIDINE KINASE J"/>
    <property type="match status" value="1"/>
</dbReference>
<evidence type="ECO:0000256" key="3">
    <source>
        <dbReference type="ARBA" id="ARBA00012438"/>
    </source>
</evidence>
<keyword evidence="26" id="KW-0614">Plasmid</keyword>
<keyword evidence="27" id="KW-1185">Reference proteome</keyword>
<feature type="domain" description="Response regulatory" evidence="22">
    <location>
        <begin position="1158"/>
        <end position="1276"/>
    </location>
</feature>
<name>Q1LFF5_CUPMC</name>
<dbReference type="GO" id="GO:0005524">
    <property type="term" value="F:ATP binding"/>
    <property type="evidence" value="ECO:0007669"/>
    <property type="project" value="UniProtKB-KW"/>
</dbReference>
<dbReference type="EMBL" id="CP000353">
    <property type="protein sequence ID" value="ABF11121.1"/>
    <property type="molecule type" value="Genomic_DNA"/>
</dbReference>
<evidence type="ECO:0000256" key="7">
    <source>
        <dbReference type="ARBA" id="ARBA00022692"/>
    </source>
</evidence>
<dbReference type="InterPro" id="IPR036641">
    <property type="entry name" value="HPT_dom_sf"/>
</dbReference>
<dbReference type="SUPFAM" id="SSF53850">
    <property type="entry name" value="Periplasmic binding protein-like II"/>
    <property type="match status" value="2"/>
</dbReference>
<evidence type="ECO:0000256" key="10">
    <source>
        <dbReference type="ARBA" id="ARBA00022777"/>
    </source>
</evidence>
<keyword evidence="5 19" id="KW-0597">Phosphoprotein</keyword>
<dbReference type="InterPro" id="IPR003661">
    <property type="entry name" value="HisK_dim/P_dom"/>
</dbReference>
<keyword evidence="8" id="KW-0732">Signal</keyword>
<protein>
    <recommendedName>
        <fullName evidence="17">Virulence sensor protein BvgS</fullName>
        <ecNumber evidence="3">2.7.13.3</ecNumber>
    </recommendedName>
</protein>
<keyword evidence="12" id="KW-1133">Transmembrane helix</keyword>
<dbReference type="NCBIfam" id="TIGR00229">
    <property type="entry name" value="sensory_box"/>
    <property type="match status" value="1"/>
</dbReference>
<comment type="function">
    <text evidence="16">Member of the two-component regulatory system BvgS/BvgA. Phosphorylates BvgA via a four-step phosphorelay in response to environmental signals.</text>
</comment>
<evidence type="ECO:0000256" key="8">
    <source>
        <dbReference type="ARBA" id="ARBA00022729"/>
    </source>
</evidence>
<comment type="subcellular location">
    <subcellularLocation>
        <location evidence="2">Cell membrane</location>
        <topology evidence="2">Multi-pass membrane protein</topology>
    </subcellularLocation>
</comment>
<keyword evidence="15" id="KW-0472">Membrane</keyword>
<evidence type="ECO:0000259" key="22">
    <source>
        <dbReference type="PROSITE" id="PS50110"/>
    </source>
</evidence>
<dbReference type="CDD" id="cd00082">
    <property type="entry name" value="HisKA"/>
    <property type="match status" value="1"/>
</dbReference>
<keyword evidence="7" id="KW-0812">Transmembrane</keyword>
<dbReference type="EC" id="2.7.13.3" evidence="3"/>
<feature type="modified residue" description="Phosphohistidine" evidence="18">
    <location>
        <position position="1361"/>
    </location>
</feature>
<comment type="catalytic activity">
    <reaction evidence="1">
        <text>ATP + protein L-histidine = ADP + protein N-phospho-L-histidine.</text>
        <dbReference type="EC" id="2.7.13.3"/>
    </reaction>
</comment>
<dbReference type="Gene3D" id="3.40.190.10">
    <property type="entry name" value="Periplasmic binding protein-like II"/>
    <property type="match status" value="4"/>
</dbReference>
<evidence type="ECO:0000256" key="4">
    <source>
        <dbReference type="ARBA" id="ARBA00022475"/>
    </source>
</evidence>
<gene>
    <name evidence="26" type="ordered locus">Rmet_4255</name>
</gene>
<dbReference type="SMART" id="SM00448">
    <property type="entry name" value="REC"/>
    <property type="match status" value="1"/>
</dbReference>
<dbReference type="InterPro" id="IPR001789">
    <property type="entry name" value="Sig_transdc_resp-reg_receiver"/>
</dbReference>
<dbReference type="InterPro" id="IPR008207">
    <property type="entry name" value="Sig_transdc_His_kin_Hpt_dom"/>
</dbReference>
<dbReference type="eggNOG" id="COG4251">
    <property type="taxonomic scope" value="Bacteria"/>
</dbReference>
<dbReference type="SUPFAM" id="SSF55874">
    <property type="entry name" value="ATPase domain of HSP90 chaperone/DNA topoisomerase II/histidine kinase"/>
    <property type="match status" value="1"/>
</dbReference>
<evidence type="ECO:0000256" key="5">
    <source>
        <dbReference type="ARBA" id="ARBA00022553"/>
    </source>
</evidence>
<dbReference type="KEGG" id="rme:Rmet_4255"/>
<accession>Q1LFF5</accession>